<dbReference type="PANTHER" id="PTHR10204">
    <property type="entry name" value="NAD P H OXIDOREDUCTASE-RELATED"/>
    <property type="match status" value="1"/>
</dbReference>
<evidence type="ECO:0000313" key="7">
    <source>
        <dbReference type="Proteomes" id="UP000182312"/>
    </source>
</evidence>
<dbReference type="AlphaFoldDB" id="A0A099F0E5"/>
<feature type="domain" description="Flavodoxin-like fold" evidence="3">
    <location>
        <begin position="4"/>
        <end position="184"/>
    </location>
</feature>
<dbReference type="InterPro" id="IPR051545">
    <property type="entry name" value="NAD(P)H_dehydrogenase_qn"/>
</dbReference>
<comment type="similarity">
    <text evidence="1">Belongs to the NAD(P)H dehydrogenase (quinone) family.</text>
</comment>
<dbReference type="SUPFAM" id="SSF52218">
    <property type="entry name" value="Flavoproteins"/>
    <property type="match status" value="1"/>
</dbReference>
<dbReference type="InterPro" id="IPR029039">
    <property type="entry name" value="Flavoprotein-like_sf"/>
</dbReference>
<evidence type="ECO:0000313" key="6">
    <source>
        <dbReference type="Proteomes" id="UP000029846"/>
    </source>
</evidence>
<keyword evidence="6" id="KW-1185">Reference proteome</keyword>
<dbReference type="EMBL" id="JRKN01000018">
    <property type="protein sequence ID" value="KGJ03726.1"/>
    <property type="molecule type" value="Genomic_DNA"/>
</dbReference>
<evidence type="ECO:0000256" key="2">
    <source>
        <dbReference type="ARBA" id="ARBA00023002"/>
    </source>
</evidence>
<dbReference type="InterPro" id="IPR003680">
    <property type="entry name" value="Flavodoxin_fold"/>
</dbReference>
<evidence type="ECO:0000259" key="3">
    <source>
        <dbReference type="Pfam" id="PF02525"/>
    </source>
</evidence>
<reference evidence="5 7" key="3">
    <citation type="submission" date="2016-10" db="EMBL/GenBank/DDBJ databases">
        <authorList>
            <person name="de Groot N.N."/>
        </authorList>
    </citation>
    <scope>NUCLEOTIDE SEQUENCE [LARGE SCALE GENOMIC DNA]</scope>
    <source>
        <strain evidence="5 7">CGMCC 1.6117</strain>
    </source>
</reference>
<dbReference type="RefSeq" id="WP_036741937.1">
    <property type="nucleotide sequence ID" value="NZ_FOJO01000017.1"/>
</dbReference>
<reference evidence="4 6" key="1">
    <citation type="submission" date="2014-09" db="EMBL/GenBank/DDBJ databases">
        <authorList>
            <person name="McGinnis J.M."/>
            <person name="Wolfgang W.J."/>
        </authorList>
    </citation>
    <scope>NUCLEOTIDE SEQUENCE [LARGE SCALE GENOMIC DNA]</scope>
    <source>
        <strain evidence="4 6">JCM 14014</strain>
    </source>
</reference>
<dbReference type="OrthoDB" id="9798454at2"/>
<dbReference type="GO" id="GO:0003955">
    <property type="term" value="F:NAD(P)H dehydrogenase (quinone) activity"/>
    <property type="evidence" value="ECO:0007669"/>
    <property type="project" value="TreeGrafter"/>
</dbReference>
<evidence type="ECO:0000313" key="4">
    <source>
        <dbReference type="EMBL" id="KGJ03726.1"/>
    </source>
</evidence>
<dbReference type="Proteomes" id="UP000182312">
    <property type="component" value="Unassembled WGS sequence"/>
</dbReference>
<accession>A0A099F0E5</accession>
<dbReference type="Proteomes" id="UP000029846">
    <property type="component" value="Unassembled WGS sequence"/>
</dbReference>
<dbReference type="GO" id="GO:0005829">
    <property type="term" value="C:cytosol"/>
    <property type="evidence" value="ECO:0007669"/>
    <property type="project" value="TreeGrafter"/>
</dbReference>
<dbReference type="Gene3D" id="3.40.50.360">
    <property type="match status" value="1"/>
</dbReference>
<dbReference type="PANTHER" id="PTHR10204:SF34">
    <property type="entry name" value="NAD(P)H DEHYDROGENASE [QUINONE] 1 ISOFORM 1"/>
    <property type="match status" value="1"/>
</dbReference>
<organism evidence="4 6">
    <name type="scientific">Paracoccus halophilus</name>
    <dbReference type="NCBI Taxonomy" id="376733"/>
    <lineage>
        <taxon>Bacteria</taxon>
        <taxon>Pseudomonadati</taxon>
        <taxon>Pseudomonadota</taxon>
        <taxon>Alphaproteobacteria</taxon>
        <taxon>Rhodobacterales</taxon>
        <taxon>Paracoccaceae</taxon>
        <taxon>Paracoccus</taxon>
    </lineage>
</organism>
<evidence type="ECO:0000256" key="1">
    <source>
        <dbReference type="ARBA" id="ARBA00006252"/>
    </source>
</evidence>
<dbReference type="eggNOG" id="COG2249">
    <property type="taxonomic scope" value="Bacteria"/>
</dbReference>
<dbReference type="STRING" id="376733.SAMN04487972_11752"/>
<reference evidence="4 6" key="2">
    <citation type="submission" date="2014-10" db="EMBL/GenBank/DDBJ databases">
        <title>Paracoccus sanguinis sp. nov., isolated from clinical specimens of New York State patients.</title>
        <authorList>
            <person name="Mingle L.A."/>
            <person name="Cole J.A."/>
            <person name="Lapierre P."/>
            <person name="Musser K.A."/>
        </authorList>
    </citation>
    <scope>NUCLEOTIDE SEQUENCE [LARGE SCALE GENOMIC DNA]</scope>
    <source>
        <strain evidence="4 6">JCM 14014</strain>
    </source>
</reference>
<name>A0A099F0E5_9RHOB</name>
<keyword evidence="2" id="KW-0560">Oxidoreductase</keyword>
<protein>
    <submittedName>
        <fullName evidence="4">Oxidoreductase</fullName>
    </submittedName>
    <submittedName>
        <fullName evidence="5">Putative NADPH-quinone reductase (Modulator of drug activity B)</fullName>
    </submittedName>
</protein>
<dbReference type="Pfam" id="PF02525">
    <property type="entry name" value="Flavodoxin_2"/>
    <property type="match status" value="1"/>
</dbReference>
<proteinExistence type="inferred from homology"/>
<dbReference type="EMBL" id="FOJO01000017">
    <property type="protein sequence ID" value="SFA57422.1"/>
    <property type="molecule type" value="Genomic_DNA"/>
</dbReference>
<gene>
    <name evidence="4" type="ORF">IT41_13155</name>
    <name evidence="5" type="ORF">SAMN04487972_11752</name>
</gene>
<sequence>MARRFLLIDGHPDAGRLSAHLLDLYRQALPDDITLDRIAIRDLDFDPDLSRGYEEIPPVEPDLARALDLIEGCDHLVLAFPLWWGAEPARLKGFWDRILLPRRAFRYHEKDPWWDRLLAGRSADLLVSMDTPPAYLRLAYFDPLGWRYRRQVLGFVGFNPIRLHYFGQVRRGGAERSLPKWRDRVARAAQRAATTRPRKRILG</sequence>
<evidence type="ECO:0000313" key="5">
    <source>
        <dbReference type="EMBL" id="SFA57422.1"/>
    </source>
</evidence>